<keyword evidence="6" id="KW-0503">Monooxygenase</keyword>
<comment type="pathway">
    <text evidence="7">Sulfur metabolism; dibenzothiophene degradation.</text>
</comment>
<evidence type="ECO:0000256" key="9">
    <source>
        <dbReference type="ARBA" id="ARBA00034328"/>
    </source>
</evidence>
<evidence type="ECO:0000256" key="1">
    <source>
        <dbReference type="ARBA" id="ARBA00004496"/>
    </source>
</evidence>
<organism evidence="18 19">
    <name type="scientific">Actinacidiphila reveromycinica</name>
    <dbReference type="NCBI Taxonomy" id="659352"/>
    <lineage>
        <taxon>Bacteria</taxon>
        <taxon>Bacillati</taxon>
        <taxon>Actinomycetota</taxon>
        <taxon>Actinomycetes</taxon>
        <taxon>Kitasatosporales</taxon>
        <taxon>Streptomycetaceae</taxon>
        <taxon>Actinacidiphila</taxon>
    </lineage>
</organism>
<evidence type="ECO:0000259" key="15">
    <source>
        <dbReference type="Pfam" id="PF02770"/>
    </source>
</evidence>
<dbReference type="GO" id="GO:0005737">
    <property type="term" value="C:cytoplasm"/>
    <property type="evidence" value="ECO:0007669"/>
    <property type="project" value="UniProtKB-SubCell"/>
</dbReference>
<evidence type="ECO:0000259" key="17">
    <source>
        <dbReference type="Pfam" id="PF08028"/>
    </source>
</evidence>
<evidence type="ECO:0000313" key="18">
    <source>
        <dbReference type="EMBL" id="BBB02048.1"/>
    </source>
</evidence>
<sequence length="411" mass="43662">MTLDVADAVPESPSTPAEPLTIPRLRPAIAPILARLAASAARREETREHPFDDVRALARAGAALAVVPREEGGAGGSLRDAVEVVIEIARADSNVAQALRGTFMAAWAVVSRPDAPHRDETLGRLRRGHILAGTGNERSGGASGSVNTTAVRSGDHWVLNGEKYYSTGGLYADWFGGTARTPEGAVLRFTVPVDREGVQRLDDFDAVGQRLTASGTTRLTDVLVGDDEAILTDGNAPVADNPWQGSYPQLHLAAIEAGIAARVLDDALWWVREKARPIKHSSADRSVDDPYIRRRVGEMAAHARAARSAVVLAAEELDEVRGLHGEEAHRAGARAAAAVAEAAVVAVDAALSAAPLLFDVGGGTLTDREWGYDRHWRNARVVANHNPRDWKLAVAGAYRLGAAEPPTTGLF</sequence>
<evidence type="ECO:0000256" key="5">
    <source>
        <dbReference type="ARBA" id="ARBA00023002"/>
    </source>
</evidence>
<proteinExistence type="inferred from homology"/>
<dbReference type="EMBL" id="AP018365">
    <property type="protein sequence ID" value="BBB02048.1"/>
    <property type="molecule type" value="Genomic_DNA"/>
</dbReference>
<evidence type="ECO:0000256" key="2">
    <source>
        <dbReference type="ARBA" id="ARBA00022630"/>
    </source>
</evidence>
<dbReference type="Pfam" id="PF02771">
    <property type="entry name" value="Acyl-CoA_dh_N"/>
    <property type="match status" value="1"/>
</dbReference>
<keyword evidence="3" id="KW-0288">FMN</keyword>
<evidence type="ECO:0000256" key="10">
    <source>
        <dbReference type="ARBA" id="ARBA00034345"/>
    </source>
</evidence>
<comment type="subcellular location">
    <subcellularLocation>
        <location evidence="1">Cytoplasm</location>
    </subcellularLocation>
</comment>
<dbReference type="GO" id="GO:0008470">
    <property type="term" value="F:3-methylbutanoyl-CoA dehydrogenase activity"/>
    <property type="evidence" value="ECO:0007669"/>
    <property type="project" value="TreeGrafter"/>
</dbReference>
<dbReference type="PANTHER" id="PTHR43884:SF12">
    <property type="entry name" value="ISOVALERYL-COA DEHYDROGENASE, MITOCHONDRIAL-RELATED"/>
    <property type="match status" value="1"/>
</dbReference>
<evidence type="ECO:0000256" key="11">
    <source>
        <dbReference type="ARBA" id="ARBA00047859"/>
    </source>
</evidence>
<dbReference type="InterPro" id="IPR036250">
    <property type="entry name" value="AcylCo_DH-like_C"/>
</dbReference>
<dbReference type="PANTHER" id="PTHR43884">
    <property type="entry name" value="ACYL-COA DEHYDROGENASE"/>
    <property type="match status" value="1"/>
</dbReference>
<reference evidence="18 19" key="2">
    <citation type="journal article" date="2011" name="J. Antibiot.">
        <title>Furaquinocins I and J: novel polyketide isoprenoid hybrid compounds from Streptomyces reveromyceticus SN-593.</title>
        <authorList>
            <person name="Panthee S."/>
            <person name="Takahashi S."/>
            <person name="Takagi H."/>
            <person name="Nogawa T."/>
            <person name="Oowada E."/>
            <person name="Uramoto M."/>
            <person name="Osada H."/>
        </authorList>
    </citation>
    <scope>NUCLEOTIDE SEQUENCE [LARGE SCALE GENOMIC DNA]</scope>
    <source>
        <strain evidence="18 19">SN-593</strain>
    </source>
</reference>
<gene>
    <name evidence="18" type="ORF">RVR_9754</name>
</gene>
<feature type="domain" description="Acyl-CoA oxidase/dehydrogenase middle" evidence="15">
    <location>
        <begin position="142"/>
        <end position="222"/>
    </location>
</feature>
<accession>A0A7U3V050</accession>
<evidence type="ECO:0000256" key="12">
    <source>
        <dbReference type="ARBA" id="ARBA00048445"/>
    </source>
</evidence>
<dbReference type="InterPro" id="IPR009100">
    <property type="entry name" value="AcylCoA_DH/oxidase_NM_dom_sf"/>
</dbReference>
<keyword evidence="4" id="KW-0547">Nucleotide-binding</keyword>
<evidence type="ECO:0000256" key="14">
    <source>
        <dbReference type="SAM" id="MobiDB-lite"/>
    </source>
</evidence>
<comment type="catalytic activity">
    <reaction evidence="13">
        <text>dibenzothiophene + 2 FMNH2 + 2 O2 = dibenzothiophene 5,5-dioxide + 2 FMN + 2 H2O + 2 H(+)</text>
        <dbReference type="Rhea" id="RHEA:49072"/>
        <dbReference type="ChEBI" id="CHEBI:15377"/>
        <dbReference type="ChEBI" id="CHEBI:15378"/>
        <dbReference type="ChEBI" id="CHEBI:15379"/>
        <dbReference type="ChEBI" id="CHEBI:23681"/>
        <dbReference type="ChEBI" id="CHEBI:57618"/>
        <dbReference type="ChEBI" id="CHEBI:58210"/>
        <dbReference type="ChEBI" id="CHEBI:90356"/>
        <dbReference type="EC" id="1.14.14.21"/>
    </reaction>
</comment>
<evidence type="ECO:0000256" key="6">
    <source>
        <dbReference type="ARBA" id="ARBA00023033"/>
    </source>
</evidence>
<feature type="domain" description="Acyl-CoA dehydrogenase/oxidase N-terminal" evidence="16">
    <location>
        <begin position="35"/>
        <end position="123"/>
    </location>
</feature>
<keyword evidence="2" id="KW-0285">Flavoprotein</keyword>
<dbReference type="InterPro" id="IPR013107">
    <property type="entry name" value="Acyl-CoA_DH_C"/>
</dbReference>
<feature type="region of interest" description="Disordered" evidence="14">
    <location>
        <begin position="1"/>
        <end position="21"/>
    </location>
</feature>
<dbReference type="InterPro" id="IPR013786">
    <property type="entry name" value="AcylCoA_DH/ox_N"/>
</dbReference>
<dbReference type="Gene3D" id="1.20.140.10">
    <property type="entry name" value="Butyryl-CoA Dehydrogenase, subunit A, domain 3"/>
    <property type="match status" value="1"/>
</dbReference>
<name>A0A7U3V050_9ACTN</name>
<dbReference type="PIRSF" id="PIRSF016578">
    <property type="entry name" value="HsaA"/>
    <property type="match status" value="1"/>
</dbReference>
<dbReference type="Pfam" id="PF02770">
    <property type="entry name" value="Acyl-CoA_dh_M"/>
    <property type="match status" value="1"/>
</dbReference>
<feature type="domain" description="Acyl-CoA dehydrogenase C-terminal" evidence="17">
    <location>
        <begin position="252"/>
        <end position="386"/>
    </location>
</feature>
<dbReference type="GO" id="GO:0006552">
    <property type="term" value="P:L-leucine catabolic process"/>
    <property type="evidence" value="ECO:0007669"/>
    <property type="project" value="TreeGrafter"/>
</dbReference>
<dbReference type="Proteomes" id="UP000595703">
    <property type="component" value="Chromosome"/>
</dbReference>
<keyword evidence="5" id="KW-0560">Oxidoreductase</keyword>
<dbReference type="Pfam" id="PF08028">
    <property type="entry name" value="Acyl-CoA_dh_2"/>
    <property type="match status" value="1"/>
</dbReference>
<dbReference type="KEGG" id="arev:RVR_9754"/>
<evidence type="ECO:0000256" key="8">
    <source>
        <dbReference type="ARBA" id="ARBA00034317"/>
    </source>
</evidence>
<dbReference type="SUPFAM" id="SSF47203">
    <property type="entry name" value="Acyl-CoA dehydrogenase C-terminal domain-like"/>
    <property type="match status" value="1"/>
</dbReference>
<dbReference type="RefSeq" id="WP_202237905.1">
    <property type="nucleotide sequence ID" value="NZ_AP018365.1"/>
</dbReference>
<dbReference type="GO" id="GO:0004497">
    <property type="term" value="F:monooxygenase activity"/>
    <property type="evidence" value="ECO:0007669"/>
    <property type="project" value="UniProtKB-KW"/>
</dbReference>
<evidence type="ECO:0000256" key="13">
    <source>
        <dbReference type="ARBA" id="ARBA00049456"/>
    </source>
</evidence>
<dbReference type="SUPFAM" id="SSF56645">
    <property type="entry name" value="Acyl-CoA dehydrogenase NM domain-like"/>
    <property type="match status" value="1"/>
</dbReference>
<dbReference type="AlphaFoldDB" id="A0A7U3V050"/>
<dbReference type="Gene3D" id="1.10.540.10">
    <property type="entry name" value="Acyl-CoA dehydrogenase/oxidase, N-terminal domain"/>
    <property type="match status" value="1"/>
</dbReference>
<dbReference type="GO" id="GO:0050660">
    <property type="term" value="F:flavin adenine dinucleotide binding"/>
    <property type="evidence" value="ECO:0007669"/>
    <property type="project" value="InterPro"/>
</dbReference>
<evidence type="ECO:0000256" key="3">
    <source>
        <dbReference type="ARBA" id="ARBA00022643"/>
    </source>
</evidence>
<protein>
    <recommendedName>
        <fullName evidence="10">Dibenzothiophene monooxygenase</fullName>
        <ecNumber evidence="9">1.14.14.21</ecNumber>
    </recommendedName>
</protein>
<comment type="catalytic activity">
    <reaction evidence="12">
        <text>dibenzothiophene 5-oxide + FMNH2 + O2 = dibenzothiophene 5,5-dioxide + FMN + H2O + H(+)</text>
        <dbReference type="Rhea" id="RHEA:49080"/>
        <dbReference type="ChEBI" id="CHEBI:15377"/>
        <dbReference type="ChEBI" id="CHEBI:15378"/>
        <dbReference type="ChEBI" id="CHEBI:15379"/>
        <dbReference type="ChEBI" id="CHEBI:23683"/>
        <dbReference type="ChEBI" id="CHEBI:57618"/>
        <dbReference type="ChEBI" id="CHEBI:58210"/>
        <dbReference type="ChEBI" id="CHEBI:90356"/>
    </reaction>
</comment>
<evidence type="ECO:0000256" key="7">
    <source>
        <dbReference type="ARBA" id="ARBA00034307"/>
    </source>
</evidence>
<comment type="similarity">
    <text evidence="8">Belongs to the DszC flavin monooxygenase family.</text>
</comment>
<dbReference type="EC" id="1.14.14.21" evidence="9"/>
<reference evidence="18 19" key="4">
    <citation type="journal article" date="2020" name="Sci. Rep.">
        <title>beta-carboline chemical signals induce reveromycin production through a LuxR family regulator in Streptomyces sp. SN-593.</title>
        <authorList>
            <person name="Panthee S."/>
            <person name="Kito N."/>
            <person name="Hayashi T."/>
            <person name="Shimizu T."/>
            <person name="Ishikawa J."/>
            <person name="Hamamoto H."/>
            <person name="Osada H."/>
            <person name="Takahashi S."/>
        </authorList>
    </citation>
    <scope>NUCLEOTIDE SEQUENCE [LARGE SCALE GENOMIC DNA]</scope>
    <source>
        <strain evidence="18 19">SN-593</strain>
    </source>
</reference>
<evidence type="ECO:0000313" key="19">
    <source>
        <dbReference type="Proteomes" id="UP000595703"/>
    </source>
</evidence>
<reference evidence="18 19" key="1">
    <citation type="journal article" date="2010" name="J. Bacteriol.">
        <title>Biochemical characterization of a novel indole prenyltransferase from Streptomyces sp. SN-593.</title>
        <authorList>
            <person name="Takahashi S."/>
            <person name="Takagi H."/>
            <person name="Toyoda A."/>
            <person name="Uramoto M."/>
            <person name="Nogawa T."/>
            <person name="Ueki M."/>
            <person name="Sakaki Y."/>
            <person name="Osada H."/>
        </authorList>
    </citation>
    <scope>NUCLEOTIDE SEQUENCE [LARGE SCALE GENOMIC DNA]</scope>
    <source>
        <strain evidence="18 19">SN-593</strain>
    </source>
</reference>
<dbReference type="InterPro" id="IPR046373">
    <property type="entry name" value="Acyl-CoA_Oxase/DH_mid-dom_sf"/>
</dbReference>
<dbReference type="Gene3D" id="2.40.110.10">
    <property type="entry name" value="Butyryl-CoA Dehydrogenase, subunit A, domain 2"/>
    <property type="match status" value="1"/>
</dbReference>
<reference evidence="18 19" key="3">
    <citation type="journal article" date="2011" name="Nat. Chem. Biol.">
        <title>Reveromycin A biosynthesis uses RevG and RevJ for stereospecific spiroacetal formation.</title>
        <authorList>
            <person name="Takahashi S."/>
            <person name="Toyoda A."/>
            <person name="Sekiyama Y."/>
            <person name="Takagi H."/>
            <person name="Nogawa T."/>
            <person name="Uramoto M."/>
            <person name="Suzuki R."/>
            <person name="Koshino H."/>
            <person name="Kumano T."/>
            <person name="Panthee S."/>
            <person name="Dairi T."/>
            <person name="Ishikawa J."/>
            <person name="Ikeda H."/>
            <person name="Sakaki Y."/>
            <person name="Osada H."/>
        </authorList>
    </citation>
    <scope>NUCLEOTIDE SEQUENCE [LARGE SCALE GENOMIC DNA]</scope>
    <source>
        <strain evidence="18 19">SN-593</strain>
    </source>
</reference>
<keyword evidence="19" id="KW-1185">Reference proteome</keyword>
<dbReference type="InterPro" id="IPR006091">
    <property type="entry name" value="Acyl-CoA_Oxase/DH_mid-dom"/>
</dbReference>
<dbReference type="InterPro" id="IPR037069">
    <property type="entry name" value="AcylCoA_DH/ox_N_sf"/>
</dbReference>
<evidence type="ECO:0000259" key="16">
    <source>
        <dbReference type="Pfam" id="PF02771"/>
    </source>
</evidence>
<evidence type="ECO:0000256" key="4">
    <source>
        <dbReference type="ARBA" id="ARBA00022741"/>
    </source>
</evidence>
<comment type="catalytic activity">
    <reaction evidence="11">
        <text>dibenzothiophene + FMNH2 + O2 = dibenzothiophene 5-oxide + FMN + H2O + H(+)</text>
        <dbReference type="Rhea" id="RHEA:49076"/>
        <dbReference type="ChEBI" id="CHEBI:15377"/>
        <dbReference type="ChEBI" id="CHEBI:15378"/>
        <dbReference type="ChEBI" id="CHEBI:15379"/>
        <dbReference type="ChEBI" id="CHEBI:23681"/>
        <dbReference type="ChEBI" id="CHEBI:23683"/>
        <dbReference type="ChEBI" id="CHEBI:57618"/>
        <dbReference type="ChEBI" id="CHEBI:58210"/>
    </reaction>
</comment>